<evidence type="ECO:0000256" key="1">
    <source>
        <dbReference type="SAM" id="MobiDB-lite"/>
    </source>
</evidence>
<dbReference type="STRING" id="882.DVU_3034"/>
<dbReference type="HOGENOM" id="CLU_3381575_0_0_7"/>
<dbReference type="EnsemblBacteria" id="AAS97505">
    <property type="protein sequence ID" value="AAS97505"/>
    <property type="gene ID" value="DVU_3034"/>
</dbReference>
<reference evidence="2 3" key="1">
    <citation type="journal article" date="2004" name="Nat. Biotechnol.">
        <title>The genome sequence of the anaerobic, sulfate-reducing bacterium Desulfovibrio vulgaris Hildenborough.</title>
        <authorList>
            <person name="Heidelberg J.F."/>
            <person name="Seshadri R."/>
            <person name="Haveman S.A."/>
            <person name="Hemme C.L."/>
            <person name="Paulsen I.T."/>
            <person name="Kolonay J.F."/>
            <person name="Eisen J.A."/>
            <person name="Ward N."/>
            <person name="Methe B."/>
            <person name="Brinkac L.M."/>
            <person name="Daugherty S.C."/>
            <person name="Deboy R.T."/>
            <person name="Dodson R.J."/>
            <person name="Durkin A.S."/>
            <person name="Madupu R."/>
            <person name="Nelson W.C."/>
            <person name="Sullivan S.A."/>
            <person name="Fouts D."/>
            <person name="Haft D.H."/>
            <person name="Selengut J."/>
            <person name="Peterson J.D."/>
            <person name="Davidsen T.M."/>
            <person name="Zafar N."/>
            <person name="Zhou L."/>
            <person name="Radune D."/>
            <person name="Dimitrov G."/>
            <person name="Hance M."/>
            <person name="Tran K."/>
            <person name="Khouri H."/>
            <person name="Gill J."/>
            <person name="Utterback T.R."/>
            <person name="Feldblyum T.V."/>
            <person name="Wall J.D."/>
            <person name="Voordouw G."/>
            <person name="Fraser C.M."/>
        </authorList>
    </citation>
    <scope>NUCLEOTIDE SEQUENCE [LARGE SCALE GENOMIC DNA]</scope>
    <source>
        <strain evidence="3">ATCC 29579 / DSM 644 / NCIMB 8303 / VKM B-1760 / Hildenborough</strain>
    </source>
</reference>
<gene>
    <name evidence="2" type="ordered locus">DVU_3034</name>
</gene>
<evidence type="ECO:0000313" key="3">
    <source>
        <dbReference type="Proteomes" id="UP000002194"/>
    </source>
</evidence>
<organism evidence="2 3">
    <name type="scientific">Nitratidesulfovibrio vulgaris (strain ATCC 29579 / DSM 644 / CCUG 34227 / NCIMB 8303 / VKM B-1760 / Hildenborough)</name>
    <name type="common">Desulfovibrio vulgaris</name>
    <dbReference type="NCBI Taxonomy" id="882"/>
    <lineage>
        <taxon>Bacteria</taxon>
        <taxon>Pseudomonadati</taxon>
        <taxon>Thermodesulfobacteriota</taxon>
        <taxon>Desulfovibrionia</taxon>
        <taxon>Desulfovibrionales</taxon>
        <taxon>Desulfovibrionaceae</taxon>
        <taxon>Nitratidesulfovibrio</taxon>
    </lineage>
</organism>
<evidence type="ECO:0000313" key="2">
    <source>
        <dbReference type="EMBL" id="AAS97505.1"/>
    </source>
</evidence>
<dbReference type="Proteomes" id="UP000002194">
    <property type="component" value="Chromosome"/>
</dbReference>
<dbReference type="AlphaFoldDB" id="Q726S2"/>
<dbReference type="EMBL" id="AE017285">
    <property type="protein sequence ID" value="AAS97505.1"/>
    <property type="molecule type" value="Genomic_DNA"/>
</dbReference>
<proteinExistence type="predicted"/>
<sequence length="33" mass="3773">MHVDSAGHDALMTSLTQRRMDARPLVCHSSHRR</sequence>
<feature type="region of interest" description="Disordered" evidence="1">
    <location>
        <begin position="1"/>
        <end position="33"/>
    </location>
</feature>
<accession>Q726S2</accession>
<dbReference type="KEGG" id="dvu:DVU_3034"/>
<dbReference type="PaxDb" id="882-DVU_3034"/>
<protein>
    <submittedName>
        <fullName evidence="2">Uncharacterized protein</fullName>
    </submittedName>
</protein>
<name>Q726S2_NITV2</name>
<keyword evidence="3" id="KW-1185">Reference proteome</keyword>